<protein>
    <submittedName>
        <fullName evidence="2">General secretion pathway protein G</fullName>
    </submittedName>
</protein>
<feature type="transmembrane region" description="Helical" evidence="1">
    <location>
        <begin position="17"/>
        <end position="38"/>
    </location>
</feature>
<name>A0A837IBG4_9BACT</name>
<organism evidence="2 3">
    <name type="scientific">Candidatus Woesebacteria bacterium GW2011_GWA1_44_23</name>
    <dbReference type="NCBI Taxonomy" id="1618558"/>
    <lineage>
        <taxon>Bacteria</taxon>
        <taxon>Candidatus Woeseibacteriota</taxon>
    </lineage>
</organism>
<dbReference type="AlphaFoldDB" id="A0A837IBG4"/>
<keyword evidence="1" id="KW-0812">Transmembrane</keyword>
<comment type="caution">
    <text evidence="2">The sequence shown here is derived from an EMBL/GenBank/DDBJ whole genome shotgun (WGS) entry which is preliminary data.</text>
</comment>
<dbReference type="Gene3D" id="3.30.700.10">
    <property type="entry name" value="Glycoprotein, Type 4 Pilin"/>
    <property type="match status" value="1"/>
</dbReference>
<sequence>MRTAVVKMKPFTKPEKISLVIIFAVLVAVSVPNFIVSLRRARDQVRRDDMGVLVHALDEYAADNRSLPLASPDGRIMDCLKPGDKPVKDKRGFWIVNPIPCEWGKDALTDLITGKVYMPILPRDPDYQKDSSYLYFSDGNRYQLYAAMEGMDEAEVDPKIIARNLMCGVEICNVGRSYNVPTDISIEEYDKLLLDTNVEK</sequence>
<evidence type="ECO:0000313" key="3">
    <source>
        <dbReference type="Proteomes" id="UP000034525"/>
    </source>
</evidence>
<proteinExistence type="predicted"/>
<gene>
    <name evidence="2" type="ORF">UW47_C0007G0002</name>
</gene>
<keyword evidence="1" id="KW-1133">Transmembrane helix</keyword>
<dbReference type="Proteomes" id="UP000034525">
    <property type="component" value="Unassembled WGS sequence"/>
</dbReference>
<reference evidence="2 3" key="1">
    <citation type="journal article" date="2015" name="Nature">
        <title>rRNA introns, odd ribosomes, and small enigmatic genomes across a large radiation of phyla.</title>
        <authorList>
            <person name="Brown C.T."/>
            <person name="Hug L.A."/>
            <person name="Thomas B.C."/>
            <person name="Sharon I."/>
            <person name="Castelle C.J."/>
            <person name="Singh A."/>
            <person name="Wilkins M.J."/>
            <person name="Williams K.H."/>
            <person name="Banfield J.F."/>
        </authorList>
    </citation>
    <scope>NUCLEOTIDE SEQUENCE [LARGE SCALE GENOMIC DNA]</scope>
</reference>
<dbReference type="SUPFAM" id="SSF54523">
    <property type="entry name" value="Pili subunits"/>
    <property type="match status" value="1"/>
</dbReference>
<keyword evidence="1" id="KW-0472">Membrane</keyword>
<dbReference type="InterPro" id="IPR045584">
    <property type="entry name" value="Pilin-like"/>
</dbReference>
<evidence type="ECO:0000313" key="2">
    <source>
        <dbReference type="EMBL" id="KKT54282.1"/>
    </source>
</evidence>
<accession>A0A837IBG4</accession>
<evidence type="ECO:0000256" key="1">
    <source>
        <dbReference type="SAM" id="Phobius"/>
    </source>
</evidence>
<dbReference type="EMBL" id="LCIL01000007">
    <property type="protein sequence ID" value="KKT54282.1"/>
    <property type="molecule type" value="Genomic_DNA"/>
</dbReference>